<protein>
    <submittedName>
        <fullName evidence="1">Xyloglucan galactosyltransferase KATAMARI1-like</fullName>
    </submittedName>
</protein>
<dbReference type="Proteomes" id="UP000327157">
    <property type="component" value="Unassembled WGS sequence"/>
</dbReference>
<reference evidence="1 2" key="1">
    <citation type="submission" date="2019-09" db="EMBL/GenBank/DDBJ databases">
        <authorList>
            <person name="Ou C."/>
        </authorList>
    </citation>
    <scope>NUCLEOTIDE SEQUENCE [LARGE SCALE GENOMIC DNA]</scope>
    <source>
        <strain evidence="1">S2</strain>
        <tissue evidence="1">Leaf</tissue>
    </source>
</reference>
<keyword evidence="2" id="KW-1185">Reference proteome</keyword>
<dbReference type="AlphaFoldDB" id="A0A5N5I6G0"/>
<keyword evidence="1" id="KW-0808">Transferase</keyword>
<comment type="caution">
    <text evidence="1">The sequence shown here is derived from an EMBL/GenBank/DDBJ whole genome shotgun (WGS) entry which is preliminary data.</text>
</comment>
<accession>A0A5N5I6G0</accession>
<evidence type="ECO:0000313" key="2">
    <source>
        <dbReference type="Proteomes" id="UP000327157"/>
    </source>
</evidence>
<dbReference type="GO" id="GO:0016757">
    <property type="term" value="F:glycosyltransferase activity"/>
    <property type="evidence" value="ECO:0007669"/>
    <property type="project" value="UniProtKB-KW"/>
</dbReference>
<name>A0A5N5I6G0_9ROSA</name>
<sequence>MLSCMCCLPRRRKLLEFDFLAVVDGAPKIGAAKEVAAEGMMATGESKVIQIAK</sequence>
<dbReference type="EMBL" id="SMOL01000027">
    <property type="protein sequence ID" value="KAB2634787.1"/>
    <property type="molecule type" value="Genomic_DNA"/>
</dbReference>
<organism evidence="1 2">
    <name type="scientific">Pyrus ussuriensis x Pyrus communis</name>
    <dbReference type="NCBI Taxonomy" id="2448454"/>
    <lineage>
        <taxon>Eukaryota</taxon>
        <taxon>Viridiplantae</taxon>
        <taxon>Streptophyta</taxon>
        <taxon>Embryophyta</taxon>
        <taxon>Tracheophyta</taxon>
        <taxon>Spermatophyta</taxon>
        <taxon>Magnoliopsida</taxon>
        <taxon>eudicotyledons</taxon>
        <taxon>Gunneridae</taxon>
        <taxon>Pentapetalae</taxon>
        <taxon>rosids</taxon>
        <taxon>fabids</taxon>
        <taxon>Rosales</taxon>
        <taxon>Rosaceae</taxon>
        <taxon>Amygdaloideae</taxon>
        <taxon>Maleae</taxon>
        <taxon>Pyrus</taxon>
    </lineage>
</organism>
<evidence type="ECO:0000313" key="1">
    <source>
        <dbReference type="EMBL" id="KAB2634787.1"/>
    </source>
</evidence>
<proteinExistence type="predicted"/>
<reference evidence="1 2" key="2">
    <citation type="submission" date="2019-11" db="EMBL/GenBank/DDBJ databases">
        <title>A de novo genome assembly of a pear dwarfing rootstock.</title>
        <authorList>
            <person name="Wang F."/>
            <person name="Wang J."/>
            <person name="Li S."/>
            <person name="Zhang Y."/>
            <person name="Fang M."/>
            <person name="Ma L."/>
            <person name="Zhao Y."/>
            <person name="Jiang S."/>
        </authorList>
    </citation>
    <scope>NUCLEOTIDE SEQUENCE [LARGE SCALE GENOMIC DNA]</scope>
    <source>
        <strain evidence="1">S2</strain>
        <tissue evidence="1">Leaf</tissue>
    </source>
</reference>
<keyword evidence="1" id="KW-0328">Glycosyltransferase</keyword>
<gene>
    <name evidence="1" type="ORF">D8674_038207</name>
</gene>